<evidence type="ECO:0000259" key="1">
    <source>
        <dbReference type="PROSITE" id="PS51833"/>
    </source>
</evidence>
<reference evidence="2" key="1">
    <citation type="submission" date="2016-10" db="EMBL/GenBank/DDBJ databases">
        <title>Sequence of Gallionella enrichment culture.</title>
        <authorList>
            <person name="Poehlein A."/>
            <person name="Muehling M."/>
            <person name="Daniel R."/>
        </authorList>
    </citation>
    <scope>NUCLEOTIDE SEQUENCE</scope>
</reference>
<dbReference type="PANTHER" id="PTHR33525">
    <property type="match status" value="1"/>
</dbReference>
<name>A0A1J5T2H3_9ZZZZ</name>
<dbReference type="EMBL" id="MLJW01000010">
    <property type="protein sequence ID" value="OIR15081.1"/>
    <property type="molecule type" value="Genomic_DNA"/>
</dbReference>
<dbReference type="InterPro" id="IPR052340">
    <property type="entry name" value="RNase_Y/CdgJ"/>
</dbReference>
<protein>
    <submittedName>
        <fullName evidence="2">HDOD domain protein</fullName>
    </submittedName>
</protein>
<evidence type="ECO:0000313" key="2">
    <source>
        <dbReference type="EMBL" id="OIR15081.1"/>
    </source>
</evidence>
<dbReference type="SUPFAM" id="SSF109604">
    <property type="entry name" value="HD-domain/PDEase-like"/>
    <property type="match status" value="1"/>
</dbReference>
<dbReference type="Pfam" id="PF08668">
    <property type="entry name" value="HDOD"/>
    <property type="match status" value="1"/>
</dbReference>
<gene>
    <name evidence="2" type="ORF">GALL_42000</name>
</gene>
<dbReference type="PANTHER" id="PTHR33525:SF6">
    <property type="entry name" value="HDOD DOMAIN-CONTAINING PROTEIN"/>
    <property type="match status" value="1"/>
</dbReference>
<comment type="caution">
    <text evidence="2">The sequence shown here is derived from an EMBL/GenBank/DDBJ whole genome shotgun (WGS) entry which is preliminary data.</text>
</comment>
<organism evidence="2">
    <name type="scientific">mine drainage metagenome</name>
    <dbReference type="NCBI Taxonomy" id="410659"/>
    <lineage>
        <taxon>unclassified sequences</taxon>
        <taxon>metagenomes</taxon>
        <taxon>ecological metagenomes</taxon>
    </lineage>
</organism>
<dbReference type="AlphaFoldDB" id="A0A1J5T2H3"/>
<feature type="domain" description="HDOD" evidence="1">
    <location>
        <begin position="18"/>
        <end position="211"/>
    </location>
</feature>
<dbReference type="PROSITE" id="PS51833">
    <property type="entry name" value="HDOD"/>
    <property type="match status" value="1"/>
</dbReference>
<dbReference type="InterPro" id="IPR013976">
    <property type="entry name" value="HDOD"/>
</dbReference>
<sequence>MNKTRDTYLKAITKIERFSPAPRVLGQAMTLLRDADAEVDEITSLIKTDTALTTDIIRGANSAFYGAGERVSSLDRAVQKIGFSECIRLLNFSVARTLAARDLVNYGIASEDYWAESLFNGLFMECLARETRALDPDTAHTAGLLRYVGRLAINECLTDLGLGLFWDGHTPMRAWEVENVGFPQTEAAAHLLRAWNFSDEISAAIEFQDDPGRATNGDNLLAALHFTSSVLPEGMGLSYAVMPGEHESRSPESTRFVTDHGITAEFTKELLDQTRIQFSEINDKLYA</sequence>
<proteinExistence type="predicted"/>
<accession>A0A1J5T2H3</accession>
<dbReference type="Gene3D" id="1.10.3210.10">
    <property type="entry name" value="Hypothetical protein af1432"/>
    <property type="match status" value="1"/>
</dbReference>